<protein>
    <submittedName>
        <fullName evidence="2">Hydrolase</fullName>
    </submittedName>
</protein>
<dbReference type="Proteomes" id="UP001142462">
    <property type="component" value="Unassembled WGS sequence"/>
</dbReference>
<gene>
    <name evidence="2" type="ORF">GCM10017576_06790</name>
</gene>
<name>A0A9W6LVW1_9MICO</name>
<dbReference type="EMBL" id="BSEJ01000002">
    <property type="protein sequence ID" value="GLJ60550.1"/>
    <property type="molecule type" value="Genomic_DNA"/>
</dbReference>
<dbReference type="GO" id="GO:0016787">
    <property type="term" value="F:hydrolase activity"/>
    <property type="evidence" value="ECO:0007669"/>
    <property type="project" value="UniProtKB-KW"/>
</dbReference>
<dbReference type="RefSeq" id="WP_271172274.1">
    <property type="nucleotide sequence ID" value="NZ_BSEJ01000002.1"/>
</dbReference>
<dbReference type="InterPro" id="IPR029058">
    <property type="entry name" value="AB_hydrolase_fold"/>
</dbReference>
<dbReference type="Gene3D" id="3.40.50.1820">
    <property type="entry name" value="alpha/beta hydrolase"/>
    <property type="match status" value="1"/>
</dbReference>
<keyword evidence="2" id="KW-0378">Hydrolase</keyword>
<reference evidence="2" key="2">
    <citation type="submission" date="2023-01" db="EMBL/GenBank/DDBJ databases">
        <authorList>
            <person name="Sun Q."/>
            <person name="Evtushenko L."/>
        </authorList>
    </citation>
    <scope>NUCLEOTIDE SEQUENCE</scope>
    <source>
        <strain evidence="2">VKM Ac-1020</strain>
    </source>
</reference>
<dbReference type="PANTHER" id="PTHR43194:SF2">
    <property type="entry name" value="PEROXISOMAL MEMBRANE PROTEIN LPX1"/>
    <property type="match status" value="1"/>
</dbReference>
<proteinExistence type="predicted"/>
<dbReference type="InterPro" id="IPR000073">
    <property type="entry name" value="AB_hydrolase_1"/>
</dbReference>
<dbReference type="SUPFAM" id="SSF53474">
    <property type="entry name" value="alpha/beta-Hydrolases"/>
    <property type="match status" value="1"/>
</dbReference>
<comment type="caution">
    <text evidence="2">The sequence shown here is derived from an EMBL/GenBank/DDBJ whole genome shotgun (WGS) entry which is preliminary data.</text>
</comment>
<organism evidence="2 3">
    <name type="scientific">Microbacterium barkeri</name>
    <dbReference type="NCBI Taxonomy" id="33917"/>
    <lineage>
        <taxon>Bacteria</taxon>
        <taxon>Bacillati</taxon>
        <taxon>Actinomycetota</taxon>
        <taxon>Actinomycetes</taxon>
        <taxon>Micrococcales</taxon>
        <taxon>Microbacteriaceae</taxon>
        <taxon>Microbacterium</taxon>
    </lineage>
</organism>
<evidence type="ECO:0000313" key="3">
    <source>
        <dbReference type="Proteomes" id="UP001142462"/>
    </source>
</evidence>
<sequence length="315" mass="32940">MSIAPANAASPADDAFDEFSFLPEQAAAQGRPAPIGRRERLLLPDGRALSALAYGEGRPRIVLLHGAGLNAHTWDQTVIALGLPALAIDLPGHGHSSWRADADYRARTIADDVVRGIEAWADAPVVLVGQSLGGLTAAAVASRRPDLIARLAIVDITPGVDTSAGPAMLRRFYEETVFASRDELVERALAFGLGGSRAQAERGVLLNSRVREDGRVEWRHHFAQLMSSGTPSPAAAPESGWEDLAGVTAPIALVRGTTGFVTSGDADEFARRTGADVVALDAPHNVQEVAFADLASLIARLAASAGAAPEGRQTA</sequence>
<keyword evidence="3" id="KW-1185">Reference proteome</keyword>
<accession>A0A9W6LVW1</accession>
<feature type="domain" description="AB hydrolase-1" evidence="1">
    <location>
        <begin position="59"/>
        <end position="189"/>
    </location>
</feature>
<evidence type="ECO:0000259" key="1">
    <source>
        <dbReference type="Pfam" id="PF00561"/>
    </source>
</evidence>
<dbReference type="PRINTS" id="PR00111">
    <property type="entry name" value="ABHYDROLASE"/>
</dbReference>
<reference evidence="2" key="1">
    <citation type="journal article" date="2014" name="Int. J. Syst. Evol. Microbiol.">
        <title>Complete genome sequence of Corynebacterium casei LMG S-19264T (=DSM 44701T), isolated from a smear-ripened cheese.</title>
        <authorList>
            <consortium name="US DOE Joint Genome Institute (JGI-PGF)"/>
            <person name="Walter F."/>
            <person name="Albersmeier A."/>
            <person name="Kalinowski J."/>
            <person name="Ruckert C."/>
        </authorList>
    </citation>
    <scope>NUCLEOTIDE SEQUENCE</scope>
    <source>
        <strain evidence="2">VKM Ac-1020</strain>
    </source>
</reference>
<dbReference type="InterPro" id="IPR050228">
    <property type="entry name" value="Carboxylesterase_BioH"/>
</dbReference>
<dbReference type="Pfam" id="PF00561">
    <property type="entry name" value="Abhydrolase_1"/>
    <property type="match status" value="1"/>
</dbReference>
<dbReference type="PANTHER" id="PTHR43194">
    <property type="entry name" value="HYDROLASE ALPHA/BETA FOLD FAMILY"/>
    <property type="match status" value="1"/>
</dbReference>
<dbReference type="AlphaFoldDB" id="A0A9W6LVW1"/>
<evidence type="ECO:0000313" key="2">
    <source>
        <dbReference type="EMBL" id="GLJ60550.1"/>
    </source>
</evidence>